<dbReference type="Gene3D" id="1.10.2080.10">
    <property type="entry name" value="Insect odorant-binding protein A10/Ejaculatory bulb-specific protein 3"/>
    <property type="match status" value="1"/>
</dbReference>
<sequence>MKIAVFVLFSCLAVISARPETYSSKWDTINVDEILNNDRILTNYVNCLLEKGNCTPEGKELRRILPDALETECAKCTDAQKVRSQKVLKFVVRNKPVHWKNVVEKYDPEKKYVQKYEDEAIAEGFTIDT</sequence>
<evidence type="ECO:0000256" key="1">
    <source>
        <dbReference type="SAM" id="SignalP"/>
    </source>
</evidence>
<dbReference type="KEGG" id="fas:105269415"/>
<dbReference type="Proteomes" id="UP000694866">
    <property type="component" value="Unplaced"/>
</dbReference>
<name>A0A0C9QFN9_9HYME</name>
<proteinExistence type="predicted"/>
<evidence type="ECO:0000313" key="4">
    <source>
        <dbReference type="RefSeq" id="XP_011307928.1"/>
    </source>
</evidence>
<feature type="signal peptide" evidence="1">
    <location>
        <begin position="1"/>
        <end position="17"/>
    </location>
</feature>
<dbReference type="InterPro" id="IPR005055">
    <property type="entry name" value="A10/PebIII"/>
</dbReference>
<gene>
    <name evidence="2" type="primary">PebIII_1</name>
    <name evidence="4" type="synonym">LOC105269415</name>
    <name evidence="2" type="ORF">g.18170</name>
</gene>
<accession>A0A0C9QFN9</accession>
<organism evidence="2">
    <name type="scientific">Fopius arisanus</name>
    <dbReference type="NCBI Taxonomy" id="64838"/>
    <lineage>
        <taxon>Eukaryota</taxon>
        <taxon>Metazoa</taxon>
        <taxon>Ecdysozoa</taxon>
        <taxon>Arthropoda</taxon>
        <taxon>Hexapoda</taxon>
        <taxon>Insecta</taxon>
        <taxon>Pterygota</taxon>
        <taxon>Neoptera</taxon>
        <taxon>Endopterygota</taxon>
        <taxon>Hymenoptera</taxon>
        <taxon>Apocrita</taxon>
        <taxon>Ichneumonoidea</taxon>
        <taxon>Braconidae</taxon>
        <taxon>Opiinae</taxon>
        <taxon>Fopius</taxon>
    </lineage>
</organism>
<feature type="chain" id="PRO_5044541448" evidence="1">
    <location>
        <begin position="18"/>
        <end position="129"/>
    </location>
</feature>
<dbReference type="AlphaFoldDB" id="A0A0C9QFN9"/>
<dbReference type="GeneID" id="105269415"/>
<dbReference type="EMBL" id="GBYB01013298">
    <property type="protein sequence ID" value="JAG83065.1"/>
    <property type="molecule type" value="Transcribed_RNA"/>
</dbReference>
<dbReference type="SUPFAM" id="SSF100910">
    <property type="entry name" value="Chemosensory protein Csp2"/>
    <property type="match status" value="1"/>
</dbReference>
<keyword evidence="1" id="KW-0732">Signal</keyword>
<evidence type="ECO:0000313" key="2">
    <source>
        <dbReference type="EMBL" id="JAG83065.1"/>
    </source>
</evidence>
<dbReference type="Pfam" id="PF03392">
    <property type="entry name" value="OS-D"/>
    <property type="match status" value="1"/>
</dbReference>
<protein>
    <submittedName>
        <fullName evidence="4">Ejaculatory bulb-specific protein 3-like</fullName>
    </submittedName>
    <submittedName>
        <fullName evidence="2">PebIII_1 protein</fullName>
    </submittedName>
</protein>
<dbReference type="OrthoDB" id="6344725at2759"/>
<dbReference type="PANTHER" id="PTHR11257:SF13">
    <property type="entry name" value="GEO07322P1"/>
    <property type="match status" value="1"/>
</dbReference>
<accession>A0A9R1U576</accession>
<keyword evidence="3" id="KW-1185">Reference proteome</keyword>
<reference evidence="4" key="2">
    <citation type="submission" date="2025-04" db="UniProtKB">
        <authorList>
            <consortium name="RefSeq"/>
        </authorList>
    </citation>
    <scope>IDENTIFICATION</scope>
    <source>
        <strain evidence="4">USDA-PBARC FA_bdor</strain>
        <tissue evidence="4">Whole organism</tissue>
    </source>
</reference>
<dbReference type="RefSeq" id="XP_011307928.1">
    <property type="nucleotide sequence ID" value="XM_011309626.1"/>
</dbReference>
<dbReference type="PANTHER" id="PTHR11257">
    <property type="entry name" value="CHEMOSENSORY PROTEIN-RELATED"/>
    <property type="match status" value="1"/>
</dbReference>
<evidence type="ECO:0000313" key="3">
    <source>
        <dbReference type="Proteomes" id="UP000694866"/>
    </source>
</evidence>
<reference evidence="2" key="1">
    <citation type="submission" date="2015-01" db="EMBL/GenBank/DDBJ databases">
        <title>Transcriptome Assembly of Fopius arisanus.</title>
        <authorList>
            <person name="Geib S."/>
        </authorList>
    </citation>
    <scope>NUCLEOTIDE SEQUENCE</scope>
</reference>
<dbReference type="InterPro" id="IPR036682">
    <property type="entry name" value="OS_D_A10/PebIII_sf"/>
</dbReference>